<keyword evidence="3 6" id="KW-0812">Transmembrane</keyword>
<feature type="transmembrane region" description="Helical" evidence="6">
    <location>
        <begin position="102"/>
        <end position="123"/>
    </location>
</feature>
<comment type="caution">
    <text evidence="7">The sequence shown here is derived from an EMBL/GenBank/DDBJ whole genome shotgun (WGS) entry which is preliminary data.</text>
</comment>
<comment type="similarity">
    <text evidence="2">Belongs to the YIP1 family.</text>
</comment>
<evidence type="ECO:0000256" key="3">
    <source>
        <dbReference type="ARBA" id="ARBA00022692"/>
    </source>
</evidence>
<organism evidence="7 8">
    <name type="scientific">Phtheirospermum japonicum</name>
    <dbReference type="NCBI Taxonomy" id="374723"/>
    <lineage>
        <taxon>Eukaryota</taxon>
        <taxon>Viridiplantae</taxon>
        <taxon>Streptophyta</taxon>
        <taxon>Embryophyta</taxon>
        <taxon>Tracheophyta</taxon>
        <taxon>Spermatophyta</taxon>
        <taxon>Magnoliopsida</taxon>
        <taxon>eudicotyledons</taxon>
        <taxon>Gunneridae</taxon>
        <taxon>Pentapetalae</taxon>
        <taxon>asterids</taxon>
        <taxon>lamiids</taxon>
        <taxon>Lamiales</taxon>
        <taxon>Orobanchaceae</taxon>
        <taxon>Orobanchaceae incertae sedis</taxon>
        <taxon>Phtheirospermum</taxon>
    </lineage>
</organism>
<dbReference type="GO" id="GO:0048280">
    <property type="term" value="P:vesicle fusion with Golgi apparatus"/>
    <property type="evidence" value="ECO:0007669"/>
    <property type="project" value="TreeGrafter"/>
</dbReference>
<gene>
    <name evidence="7" type="ORF">PHJA_001868200</name>
</gene>
<keyword evidence="4 6" id="KW-1133">Transmembrane helix</keyword>
<keyword evidence="8" id="KW-1185">Reference proteome</keyword>
<comment type="subcellular location">
    <subcellularLocation>
        <location evidence="1">Membrane</location>
        <topology evidence="1">Multi-pass membrane protein</topology>
    </subcellularLocation>
</comment>
<name>A0A830CS76_9LAMI</name>
<proteinExistence type="inferred from homology"/>
<dbReference type="GO" id="GO:0006888">
    <property type="term" value="P:endoplasmic reticulum to Golgi vesicle-mediated transport"/>
    <property type="evidence" value="ECO:0007669"/>
    <property type="project" value="InterPro"/>
</dbReference>
<evidence type="ECO:0000256" key="2">
    <source>
        <dbReference type="ARBA" id="ARBA00010596"/>
    </source>
</evidence>
<dbReference type="EMBL" id="BMAC01000478">
    <property type="protein sequence ID" value="GFP97241.1"/>
    <property type="molecule type" value="Genomic_DNA"/>
</dbReference>
<protein>
    <submittedName>
        <fullName evidence="7">Protein yipf5</fullName>
    </submittedName>
</protein>
<feature type="non-terminal residue" evidence="7">
    <location>
        <position position="1"/>
    </location>
</feature>
<dbReference type="Proteomes" id="UP000653305">
    <property type="component" value="Unassembled WGS sequence"/>
</dbReference>
<evidence type="ECO:0000313" key="8">
    <source>
        <dbReference type="Proteomes" id="UP000653305"/>
    </source>
</evidence>
<evidence type="ECO:0000256" key="1">
    <source>
        <dbReference type="ARBA" id="ARBA00004141"/>
    </source>
</evidence>
<evidence type="ECO:0000313" key="7">
    <source>
        <dbReference type="EMBL" id="GFP97241.1"/>
    </source>
</evidence>
<evidence type="ECO:0000256" key="6">
    <source>
        <dbReference type="SAM" id="Phobius"/>
    </source>
</evidence>
<dbReference type="OrthoDB" id="440385at2759"/>
<reference evidence="7" key="1">
    <citation type="submission" date="2020-07" db="EMBL/GenBank/DDBJ databases">
        <title>Ethylene signaling mediates host invasion by parasitic plants.</title>
        <authorList>
            <person name="Yoshida S."/>
        </authorList>
    </citation>
    <scope>NUCLEOTIDE SEQUENCE</scope>
    <source>
        <strain evidence="7">Okayama</strain>
    </source>
</reference>
<keyword evidence="5 6" id="KW-0472">Membrane</keyword>
<dbReference type="PANTHER" id="PTHR21236">
    <property type="entry name" value="GOLGI MEMBRANE PROTEIN YIP1"/>
    <property type="match status" value="1"/>
</dbReference>
<dbReference type="AlphaFoldDB" id="A0A830CS76"/>
<evidence type="ECO:0000256" key="4">
    <source>
        <dbReference type="ARBA" id="ARBA00022989"/>
    </source>
</evidence>
<sequence>SNPGLPFLSFDVNSAAASTSFTVAPQFPSTIGGGGGSAGFEDEPSLLKELGINNKQVYQKPLSIINPFQINYHLLEDADLSGPFLFLIAFGLYQLLAGKLHFGIILGWVTMASMFLYVVFNIIRSKNGNLDIYKCLSLIGYCMLPL</sequence>
<evidence type="ECO:0000256" key="5">
    <source>
        <dbReference type="ARBA" id="ARBA00023136"/>
    </source>
</evidence>
<dbReference type="GO" id="GO:0005802">
    <property type="term" value="C:trans-Golgi network"/>
    <property type="evidence" value="ECO:0007669"/>
    <property type="project" value="TreeGrafter"/>
</dbReference>
<accession>A0A830CS76</accession>
<dbReference type="GO" id="GO:0016020">
    <property type="term" value="C:membrane"/>
    <property type="evidence" value="ECO:0007669"/>
    <property type="project" value="UniProtKB-SubCell"/>
</dbReference>
<dbReference type="PANTHER" id="PTHR21236:SF2">
    <property type="entry name" value="PROTEIN YIPF"/>
    <property type="match status" value="1"/>
</dbReference>
<dbReference type="InterPro" id="IPR045231">
    <property type="entry name" value="Yip1/4-like"/>
</dbReference>